<sequence>MSDVLDADEIAAELPDGWHHDAEADEIARTFEFDSYLEGVGFAAGAGGLAEEAFHHPTMTVEWREVEVRLTTHDAGGVTAKDIDLAERLNGLVE</sequence>
<dbReference type="EMBL" id="FQWV01000002">
    <property type="protein sequence ID" value="SHG74497.1"/>
    <property type="molecule type" value="Genomic_DNA"/>
</dbReference>
<dbReference type="Pfam" id="PF01329">
    <property type="entry name" value="Pterin_4a"/>
    <property type="match status" value="1"/>
</dbReference>
<dbReference type="GO" id="GO:0008124">
    <property type="term" value="F:4-alpha-hydroxytetrahydrobiopterin dehydratase activity"/>
    <property type="evidence" value="ECO:0007669"/>
    <property type="project" value="UniProtKB-UniRule"/>
</dbReference>
<dbReference type="InterPro" id="IPR001533">
    <property type="entry name" value="Pterin_deHydtase"/>
</dbReference>
<accession>A0A1M5MB14</accession>
<evidence type="ECO:0000256" key="1">
    <source>
        <dbReference type="ARBA" id="ARBA00001554"/>
    </source>
</evidence>
<gene>
    <name evidence="5" type="ORF">SAMN05443636_0950</name>
</gene>
<protein>
    <recommendedName>
        <fullName evidence="4">Putative pterin-4-alpha-carbinolamine dehydratase</fullName>
        <shortName evidence="4">PHS</shortName>
        <ecNumber evidence="4">4.2.1.96</ecNumber>
    </recommendedName>
    <alternativeName>
        <fullName evidence="4">4-alpha-hydroxy-tetrahydropterin dehydratase</fullName>
    </alternativeName>
    <alternativeName>
        <fullName evidence="4">Pterin carbinolamine dehydratase</fullName>
        <shortName evidence="4">PCD</shortName>
    </alternativeName>
</protein>
<evidence type="ECO:0000313" key="6">
    <source>
        <dbReference type="Proteomes" id="UP000184357"/>
    </source>
</evidence>
<proteinExistence type="inferred from homology"/>
<reference evidence="5 6" key="1">
    <citation type="submission" date="2016-11" db="EMBL/GenBank/DDBJ databases">
        <authorList>
            <person name="Jaros S."/>
            <person name="Januszkiewicz K."/>
            <person name="Wedrychowicz H."/>
        </authorList>
    </citation>
    <scope>NUCLEOTIDE SEQUENCE [LARGE SCALE GENOMIC DNA]</scope>
    <source>
        <strain evidence="5 6">DSM 9297</strain>
    </source>
</reference>
<dbReference type="PANTHER" id="PTHR12599">
    <property type="entry name" value="PTERIN-4-ALPHA-CARBINOLAMINE DEHYDRATASE"/>
    <property type="match status" value="1"/>
</dbReference>
<dbReference type="RefSeq" id="WP_073307247.1">
    <property type="nucleotide sequence ID" value="NZ_FQWV01000002.1"/>
</dbReference>
<comment type="similarity">
    <text evidence="2 4">Belongs to the pterin-4-alpha-carbinolamine dehydratase family.</text>
</comment>
<dbReference type="Proteomes" id="UP000184357">
    <property type="component" value="Unassembled WGS sequence"/>
</dbReference>
<dbReference type="AlphaFoldDB" id="A0A1M5MB14"/>
<comment type="catalytic activity">
    <reaction evidence="1 4">
        <text>(4aS,6R)-4a-hydroxy-L-erythro-5,6,7,8-tetrahydrobiopterin = (6R)-L-erythro-6,7-dihydrobiopterin + H2O</text>
        <dbReference type="Rhea" id="RHEA:11920"/>
        <dbReference type="ChEBI" id="CHEBI:15377"/>
        <dbReference type="ChEBI" id="CHEBI:15642"/>
        <dbReference type="ChEBI" id="CHEBI:43120"/>
        <dbReference type="EC" id="4.2.1.96"/>
    </reaction>
</comment>
<evidence type="ECO:0000256" key="4">
    <source>
        <dbReference type="HAMAP-Rule" id="MF_00434"/>
    </source>
</evidence>
<dbReference type="InterPro" id="IPR036428">
    <property type="entry name" value="PCD_sf"/>
</dbReference>
<dbReference type="EC" id="4.2.1.96" evidence="4"/>
<dbReference type="HAMAP" id="MF_00434">
    <property type="entry name" value="Pterin_4_alpha"/>
    <property type="match status" value="1"/>
</dbReference>
<dbReference type="STRING" id="43928.SAMN05443636_0950"/>
<dbReference type="SUPFAM" id="SSF55248">
    <property type="entry name" value="PCD-like"/>
    <property type="match status" value="1"/>
</dbReference>
<dbReference type="GO" id="GO:0006729">
    <property type="term" value="P:tetrahydrobiopterin biosynthetic process"/>
    <property type="evidence" value="ECO:0007669"/>
    <property type="project" value="InterPro"/>
</dbReference>
<name>A0A1M5MB14_9EURY</name>
<dbReference type="CDD" id="cd00488">
    <property type="entry name" value="PCD_DCoH"/>
    <property type="match status" value="1"/>
</dbReference>
<evidence type="ECO:0000313" key="5">
    <source>
        <dbReference type="EMBL" id="SHG74497.1"/>
    </source>
</evidence>
<evidence type="ECO:0000256" key="2">
    <source>
        <dbReference type="ARBA" id="ARBA00006472"/>
    </source>
</evidence>
<keyword evidence="6" id="KW-1185">Reference proteome</keyword>
<dbReference type="NCBIfam" id="NF002017">
    <property type="entry name" value="PRK00823.1-2"/>
    <property type="match status" value="1"/>
</dbReference>
<keyword evidence="3 4" id="KW-0456">Lyase</keyword>
<dbReference type="OrthoDB" id="10495at2157"/>
<dbReference type="PANTHER" id="PTHR12599:SF0">
    <property type="entry name" value="PTERIN-4-ALPHA-CARBINOLAMINE DEHYDRATASE"/>
    <property type="match status" value="1"/>
</dbReference>
<evidence type="ECO:0000256" key="3">
    <source>
        <dbReference type="ARBA" id="ARBA00023239"/>
    </source>
</evidence>
<dbReference type="Gene3D" id="3.30.1360.20">
    <property type="entry name" value="Transcriptional coactivator/pterin dehydratase"/>
    <property type="match status" value="1"/>
</dbReference>
<organism evidence="5 6">
    <name type="scientific">Halobaculum gomorrense</name>
    <dbReference type="NCBI Taxonomy" id="43928"/>
    <lineage>
        <taxon>Archaea</taxon>
        <taxon>Methanobacteriati</taxon>
        <taxon>Methanobacteriota</taxon>
        <taxon>Stenosarchaea group</taxon>
        <taxon>Halobacteria</taxon>
        <taxon>Halobacteriales</taxon>
        <taxon>Haloferacaceae</taxon>
        <taxon>Halobaculum</taxon>
    </lineage>
</organism>